<accession>A0A2M8LVX6</accession>
<evidence type="ECO:0000256" key="2">
    <source>
        <dbReference type="SAM" id="MobiDB-lite"/>
    </source>
</evidence>
<evidence type="ECO:0000313" key="5">
    <source>
        <dbReference type="Proteomes" id="UP000230407"/>
    </source>
</evidence>
<comment type="caution">
    <text evidence="4">The sequence shown here is derived from an EMBL/GenBank/DDBJ whole genome shotgun (WGS) entry which is preliminary data.</text>
</comment>
<evidence type="ECO:0008006" key="6">
    <source>
        <dbReference type="Google" id="ProtNLM"/>
    </source>
</evidence>
<feature type="compositionally biased region" description="Low complexity" evidence="2">
    <location>
        <begin position="208"/>
        <end position="233"/>
    </location>
</feature>
<evidence type="ECO:0000256" key="1">
    <source>
        <dbReference type="SAM" id="Coils"/>
    </source>
</evidence>
<reference evidence="4 5" key="1">
    <citation type="submission" date="2017-11" db="EMBL/GenBank/DDBJ databases">
        <title>Streptomyces carmine sp. nov., a novel actinomycete isolated from Sophora alopecuroides in Xinjiang, China.</title>
        <authorList>
            <person name="Wang Y."/>
            <person name="Luo X."/>
            <person name="Wan C."/>
            <person name="Zhang L."/>
        </authorList>
    </citation>
    <scope>NUCLEOTIDE SEQUENCE [LARGE SCALE GENOMIC DNA]</scope>
    <source>
        <strain evidence="4 5">TRM SA0054</strain>
    </source>
</reference>
<dbReference type="RefSeq" id="WP_100203288.1">
    <property type="nucleotide sequence ID" value="NZ_PGGW01000060.1"/>
</dbReference>
<evidence type="ECO:0000256" key="3">
    <source>
        <dbReference type="SAM" id="SignalP"/>
    </source>
</evidence>
<organism evidence="4 5">
    <name type="scientific">Streptomyces carminius</name>
    <dbReference type="NCBI Taxonomy" id="2665496"/>
    <lineage>
        <taxon>Bacteria</taxon>
        <taxon>Bacillati</taxon>
        <taxon>Actinomycetota</taxon>
        <taxon>Actinomycetes</taxon>
        <taxon>Kitasatosporales</taxon>
        <taxon>Streptomycetaceae</taxon>
        <taxon>Streptomyces</taxon>
    </lineage>
</organism>
<keyword evidence="3" id="KW-0732">Signal</keyword>
<keyword evidence="5" id="KW-1185">Reference proteome</keyword>
<dbReference type="AlphaFoldDB" id="A0A2M8LVX6"/>
<gene>
    <name evidence="4" type="ORF">CUT44_20140</name>
</gene>
<dbReference type="EMBL" id="PGGW01000060">
    <property type="protein sequence ID" value="PJE96102.1"/>
    <property type="molecule type" value="Genomic_DNA"/>
</dbReference>
<feature type="chain" id="PRO_5038391732" description="NlpC/P60 family protein" evidence="3">
    <location>
        <begin position="22"/>
        <end position="239"/>
    </location>
</feature>
<feature type="coiled-coil region" evidence="1">
    <location>
        <begin position="170"/>
        <end position="197"/>
    </location>
</feature>
<evidence type="ECO:0000313" key="4">
    <source>
        <dbReference type="EMBL" id="PJE96102.1"/>
    </source>
</evidence>
<feature type="signal peptide" evidence="3">
    <location>
        <begin position="1"/>
        <end position="21"/>
    </location>
</feature>
<sequence>MSHLRGRPARAAAVAVLTAAAAVVLSPATDARGESVADLLLRLREAYRQAETAGTAHRAAVRELAGQRAETVRLQRRLADTRVELDAARDTAGLVARRQYQGAGTFPPALRLLLGRDPAEVRAVFEHGRLLERMAARQRTAAGRLDSAEGELDRRATLARRALDRERMLAGREERRRDAAERRLAEVQRLLAGLGDEELAALRRSQEQAEQARAGQARAGQARAGQAQAEQARPYPGGG</sequence>
<name>A0A2M8LVX6_9ACTN</name>
<proteinExistence type="predicted"/>
<protein>
    <recommendedName>
        <fullName evidence="6">NlpC/P60 family protein</fullName>
    </recommendedName>
</protein>
<feature type="region of interest" description="Disordered" evidence="2">
    <location>
        <begin position="202"/>
        <end position="239"/>
    </location>
</feature>
<dbReference type="Proteomes" id="UP000230407">
    <property type="component" value="Unassembled WGS sequence"/>
</dbReference>
<keyword evidence="1" id="KW-0175">Coiled coil</keyword>